<reference evidence="1" key="1">
    <citation type="submission" date="2019-10" db="EMBL/GenBank/DDBJ databases">
        <authorList>
            <consortium name="DOE Joint Genome Institute"/>
            <person name="Kuo A."/>
            <person name="Miyauchi S."/>
            <person name="Kiss E."/>
            <person name="Drula E."/>
            <person name="Kohler A."/>
            <person name="Sanchez-Garcia M."/>
            <person name="Andreopoulos B."/>
            <person name="Barry K.W."/>
            <person name="Bonito G."/>
            <person name="Buee M."/>
            <person name="Carver A."/>
            <person name="Chen C."/>
            <person name="Cichocki N."/>
            <person name="Clum A."/>
            <person name="Culley D."/>
            <person name="Crous P.W."/>
            <person name="Fauchery L."/>
            <person name="Girlanda M."/>
            <person name="Hayes R."/>
            <person name="Keri Z."/>
            <person name="Labutti K."/>
            <person name="Lipzen A."/>
            <person name="Lombard V."/>
            <person name="Magnuson J."/>
            <person name="Maillard F."/>
            <person name="Morin E."/>
            <person name="Murat C."/>
            <person name="Nolan M."/>
            <person name="Ohm R."/>
            <person name="Pangilinan J."/>
            <person name="Pereira M."/>
            <person name="Perotto S."/>
            <person name="Peter M."/>
            <person name="Riley R."/>
            <person name="Sitrit Y."/>
            <person name="Stielow B."/>
            <person name="Szollosi G."/>
            <person name="Zifcakova L."/>
            <person name="Stursova M."/>
            <person name="Spatafora J.W."/>
            <person name="Tedersoo L."/>
            <person name="Vaario L.-M."/>
            <person name="Yamada A."/>
            <person name="Yan M."/>
            <person name="Wang P."/>
            <person name="Xu J."/>
            <person name="Bruns T."/>
            <person name="Baldrian P."/>
            <person name="Vilgalys R."/>
            <person name="Henrissat B."/>
            <person name="Grigoriev I.V."/>
            <person name="Hibbett D."/>
            <person name="Nagy L.G."/>
            <person name="Martin F.M."/>
        </authorList>
    </citation>
    <scope>NUCLEOTIDE SEQUENCE</scope>
    <source>
        <strain evidence="1">P2</strain>
    </source>
</reference>
<organism evidence="1 2">
    <name type="scientific">Thelephora ganbajun</name>
    <name type="common">Ganba fungus</name>
    <dbReference type="NCBI Taxonomy" id="370292"/>
    <lineage>
        <taxon>Eukaryota</taxon>
        <taxon>Fungi</taxon>
        <taxon>Dikarya</taxon>
        <taxon>Basidiomycota</taxon>
        <taxon>Agaricomycotina</taxon>
        <taxon>Agaricomycetes</taxon>
        <taxon>Thelephorales</taxon>
        <taxon>Thelephoraceae</taxon>
        <taxon>Thelephora</taxon>
    </lineage>
</organism>
<dbReference type="Proteomes" id="UP000886501">
    <property type="component" value="Unassembled WGS sequence"/>
</dbReference>
<name>A0ACB6Z2R8_THEGA</name>
<keyword evidence="2" id="KW-1185">Reference proteome</keyword>
<reference evidence="1" key="2">
    <citation type="journal article" date="2020" name="Nat. Commun.">
        <title>Large-scale genome sequencing of mycorrhizal fungi provides insights into the early evolution of symbiotic traits.</title>
        <authorList>
            <person name="Miyauchi S."/>
            <person name="Kiss E."/>
            <person name="Kuo A."/>
            <person name="Drula E."/>
            <person name="Kohler A."/>
            <person name="Sanchez-Garcia M."/>
            <person name="Morin E."/>
            <person name="Andreopoulos B."/>
            <person name="Barry K.W."/>
            <person name="Bonito G."/>
            <person name="Buee M."/>
            <person name="Carver A."/>
            <person name="Chen C."/>
            <person name="Cichocki N."/>
            <person name="Clum A."/>
            <person name="Culley D."/>
            <person name="Crous P.W."/>
            <person name="Fauchery L."/>
            <person name="Girlanda M."/>
            <person name="Hayes R.D."/>
            <person name="Keri Z."/>
            <person name="LaButti K."/>
            <person name="Lipzen A."/>
            <person name="Lombard V."/>
            <person name="Magnuson J."/>
            <person name="Maillard F."/>
            <person name="Murat C."/>
            <person name="Nolan M."/>
            <person name="Ohm R.A."/>
            <person name="Pangilinan J."/>
            <person name="Pereira M.F."/>
            <person name="Perotto S."/>
            <person name="Peter M."/>
            <person name="Pfister S."/>
            <person name="Riley R."/>
            <person name="Sitrit Y."/>
            <person name="Stielow J.B."/>
            <person name="Szollosi G."/>
            <person name="Zifcakova L."/>
            <person name="Stursova M."/>
            <person name="Spatafora J.W."/>
            <person name="Tedersoo L."/>
            <person name="Vaario L.M."/>
            <person name="Yamada A."/>
            <person name="Yan M."/>
            <person name="Wang P."/>
            <person name="Xu J."/>
            <person name="Bruns T."/>
            <person name="Baldrian P."/>
            <person name="Vilgalys R."/>
            <person name="Dunand C."/>
            <person name="Henrissat B."/>
            <person name="Grigoriev I.V."/>
            <person name="Hibbett D."/>
            <person name="Nagy L.G."/>
            <person name="Martin F.M."/>
        </authorList>
    </citation>
    <scope>NUCLEOTIDE SEQUENCE</scope>
    <source>
        <strain evidence="1">P2</strain>
    </source>
</reference>
<comment type="caution">
    <text evidence="1">The sequence shown here is derived from an EMBL/GenBank/DDBJ whole genome shotgun (WGS) entry which is preliminary data.</text>
</comment>
<sequence>MNHKPVPLCMLRCSFSDTRLYFSSYSHLWSICTRRRRISGTHQTSEVHKLFDMSYHNDPYNNAGDYSNTRRRSLQPLESQQELTEPPAPPNTVNVNQEIAHHYAAYRPQASIDESTTYYSTGTSNPGHYGTAHQYQQEHGSGYHPHTQGAMTIPYPPGQSARDVYSQHGVNAQWTSGHHYPSVDFHRSASWPPQHIGHSGLPMPLVRVNVIRGWPVR</sequence>
<evidence type="ECO:0000313" key="2">
    <source>
        <dbReference type="Proteomes" id="UP000886501"/>
    </source>
</evidence>
<protein>
    <submittedName>
        <fullName evidence="1">Uncharacterized protein</fullName>
    </submittedName>
</protein>
<proteinExistence type="predicted"/>
<evidence type="ECO:0000313" key="1">
    <source>
        <dbReference type="EMBL" id="KAF9644045.1"/>
    </source>
</evidence>
<gene>
    <name evidence="1" type="ORF">BDM02DRAFT_1238207</name>
</gene>
<accession>A0ACB6Z2R8</accession>
<dbReference type="EMBL" id="MU118164">
    <property type="protein sequence ID" value="KAF9644045.1"/>
    <property type="molecule type" value="Genomic_DNA"/>
</dbReference>